<dbReference type="EMBL" id="AHOP02000059">
    <property type="protein sequence ID" value="EMO39080.1"/>
    <property type="molecule type" value="Genomic_DNA"/>
</dbReference>
<sequence length="52" mass="5770">MSIGAFHLAAKESFIIRKPRSSEFQRGFKNKTLGRSSVHNGKSPSKKPSIPK</sequence>
<dbReference type="AlphaFoldDB" id="M6U3M0"/>
<comment type="caution">
    <text evidence="2">The sequence shown here is derived from an EMBL/GenBank/DDBJ whole genome shotgun (WGS) entry which is preliminary data.</text>
</comment>
<gene>
    <name evidence="2" type="ORF">LEP1GSC186_0266</name>
</gene>
<evidence type="ECO:0000256" key="1">
    <source>
        <dbReference type="SAM" id="MobiDB-lite"/>
    </source>
</evidence>
<feature type="compositionally biased region" description="Low complexity" evidence="1">
    <location>
        <begin position="42"/>
        <end position="52"/>
    </location>
</feature>
<evidence type="ECO:0000313" key="3">
    <source>
        <dbReference type="Proteomes" id="UP000012153"/>
    </source>
</evidence>
<reference evidence="2 3" key="1">
    <citation type="submission" date="2013-01" db="EMBL/GenBank/DDBJ databases">
        <authorList>
            <person name="Harkins D.M."/>
            <person name="Durkin A.S."/>
            <person name="Brinkac L.M."/>
            <person name="Haft D.H."/>
            <person name="Selengut J.D."/>
            <person name="Sanka R."/>
            <person name="DePew J."/>
            <person name="Purushe J."/>
            <person name="Matthias M.A."/>
            <person name="Vinetz J.M."/>
            <person name="Sutton G.G."/>
            <person name="Nierman W.C."/>
            <person name="Fouts D.E."/>
        </authorList>
    </citation>
    <scope>NUCLEOTIDE SEQUENCE [LARGE SCALE GENOMIC DNA]</scope>
    <source>
        <strain evidence="2 3">ZUN142</strain>
    </source>
</reference>
<accession>M6U3M0</accession>
<protein>
    <submittedName>
        <fullName evidence="2">Uncharacterized protein</fullName>
    </submittedName>
</protein>
<dbReference type="Proteomes" id="UP000012153">
    <property type="component" value="Unassembled WGS sequence"/>
</dbReference>
<organism evidence="2 3">
    <name type="scientific">Leptospira noguchii serovar Autumnalis str. ZUN142</name>
    <dbReference type="NCBI Taxonomy" id="1085540"/>
    <lineage>
        <taxon>Bacteria</taxon>
        <taxon>Pseudomonadati</taxon>
        <taxon>Spirochaetota</taxon>
        <taxon>Spirochaetia</taxon>
        <taxon>Leptospirales</taxon>
        <taxon>Leptospiraceae</taxon>
        <taxon>Leptospira</taxon>
    </lineage>
</organism>
<evidence type="ECO:0000313" key="2">
    <source>
        <dbReference type="EMBL" id="EMO39080.1"/>
    </source>
</evidence>
<name>M6U3M0_9LEPT</name>
<proteinExistence type="predicted"/>
<feature type="region of interest" description="Disordered" evidence="1">
    <location>
        <begin position="19"/>
        <end position="52"/>
    </location>
</feature>